<feature type="domain" description="Signal transduction histidine kinase subgroup 3 dimerisation and phosphoacceptor" evidence="10">
    <location>
        <begin position="203"/>
        <end position="266"/>
    </location>
</feature>
<dbReference type="Gene3D" id="1.20.5.1930">
    <property type="match status" value="1"/>
</dbReference>
<evidence type="ECO:0000256" key="9">
    <source>
        <dbReference type="SAM" id="Phobius"/>
    </source>
</evidence>
<evidence type="ECO:0000256" key="2">
    <source>
        <dbReference type="ARBA" id="ARBA00012438"/>
    </source>
</evidence>
<keyword evidence="9" id="KW-1133">Transmembrane helix</keyword>
<evidence type="ECO:0000256" key="1">
    <source>
        <dbReference type="ARBA" id="ARBA00000085"/>
    </source>
</evidence>
<keyword evidence="7" id="KW-0067">ATP-binding</keyword>
<dbReference type="InterPro" id="IPR036890">
    <property type="entry name" value="HATPase_C_sf"/>
</dbReference>
<dbReference type="EC" id="2.7.13.3" evidence="2"/>
<keyword evidence="9" id="KW-0472">Membrane</keyword>
<feature type="transmembrane region" description="Helical" evidence="9">
    <location>
        <begin position="108"/>
        <end position="129"/>
    </location>
</feature>
<keyword evidence="9" id="KW-0812">Transmembrane</keyword>
<evidence type="ECO:0000256" key="4">
    <source>
        <dbReference type="ARBA" id="ARBA00022679"/>
    </source>
</evidence>
<keyword evidence="5" id="KW-0547">Nucleotide-binding</keyword>
<proteinExistence type="predicted"/>
<keyword evidence="4" id="KW-0808">Transferase</keyword>
<name>A0ABY4MUR3_9MICO</name>
<dbReference type="EMBL" id="CP097160">
    <property type="protein sequence ID" value="UQN14124.1"/>
    <property type="molecule type" value="Genomic_DNA"/>
</dbReference>
<accession>A0ABY4MUR3</accession>
<dbReference type="CDD" id="cd16917">
    <property type="entry name" value="HATPase_UhpB-NarQ-NarX-like"/>
    <property type="match status" value="1"/>
</dbReference>
<gene>
    <name evidence="11" type="ORF">M3M28_08660</name>
</gene>
<dbReference type="GO" id="GO:0016301">
    <property type="term" value="F:kinase activity"/>
    <property type="evidence" value="ECO:0007669"/>
    <property type="project" value="UniProtKB-KW"/>
</dbReference>
<keyword evidence="6 11" id="KW-0418">Kinase</keyword>
<dbReference type="PANTHER" id="PTHR24421">
    <property type="entry name" value="NITRATE/NITRITE SENSOR PROTEIN NARX-RELATED"/>
    <property type="match status" value="1"/>
</dbReference>
<sequence>MLDTFIATRERPMRVLLTDSVGAVVAGVLFLLFGSWGMSVPTVLYYPVIALLCVRRSAPLVFLWGTTVLSGIQYFSAAYYFDVIVYGVTLIGVFGMAAFGARKLRWTCAVPPVLAITVVALQTLTPWMTSLPFGMQPESVTNFRERLQAFALLAVVIAIAFIAAWALGMLRRQQLVEVVRAQERAELMERDAHRMAELAVSDERSRISREMHDIIAHSLASIVTLAEGGRLAAREKPELATELFGKISDTGRGALGDVKLLLRNVDATQDDAPARGVANIRDLVDAVRVGDAPESGITYREHGTPVELPAGMQLALYRVAQEAVTNMLKHAPGCRGEIELRWGDDEVLLRAVNSRTDGADAPSSDRRGIAGMRERVELFDGVLRVATTEASFEVLASIPIPAIASKGQA</sequence>
<dbReference type="PANTHER" id="PTHR24421:SF10">
    <property type="entry name" value="NITRATE_NITRITE SENSOR PROTEIN NARQ"/>
    <property type="match status" value="1"/>
</dbReference>
<feature type="transmembrane region" description="Helical" evidence="9">
    <location>
        <begin position="20"/>
        <end position="46"/>
    </location>
</feature>
<evidence type="ECO:0000256" key="7">
    <source>
        <dbReference type="ARBA" id="ARBA00022840"/>
    </source>
</evidence>
<dbReference type="Gene3D" id="3.30.565.10">
    <property type="entry name" value="Histidine kinase-like ATPase, C-terminal domain"/>
    <property type="match status" value="1"/>
</dbReference>
<organism evidence="11">
    <name type="scientific">Gulosibacter sediminis</name>
    <dbReference type="NCBI Taxonomy" id="1729695"/>
    <lineage>
        <taxon>Bacteria</taxon>
        <taxon>Bacillati</taxon>
        <taxon>Actinomycetota</taxon>
        <taxon>Actinomycetes</taxon>
        <taxon>Micrococcales</taxon>
        <taxon>Microbacteriaceae</taxon>
        <taxon>Gulosibacter</taxon>
    </lineage>
</organism>
<dbReference type="InterPro" id="IPR050482">
    <property type="entry name" value="Sensor_HK_TwoCompSys"/>
</dbReference>
<evidence type="ECO:0000256" key="3">
    <source>
        <dbReference type="ARBA" id="ARBA00022553"/>
    </source>
</evidence>
<keyword evidence="8" id="KW-0902">Two-component regulatory system</keyword>
<evidence type="ECO:0000256" key="6">
    <source>
        <dbReference type="ARBA" id="ARBA00022777"/>
    </source>
</evidence>
<dbReference type="Pfam" id="PF07730">
    <property type="entry name" value="HisKA_3"/>
    <property type="match status" value="1"/>
</dbReference>
<evidence type="ECO:0000256" key="8">
    <source>
        <dbReference type="ARBA" id="ARBA00023012"/>
    </source>
</evidence>
<evidence type="ECO:0000256" key="5">
    <source>
        <dbReference type="ARBA" id="ARBA00022741"/>
    </source>
</evidence>
<evidence type="ECO:0000313" key="11">
    <source>
        <dbReference type="EMBL" id="UQN14124.1"/>
    </source>
</evidence>
<keyword evidence="3" id="KW-0597">Phosphoprotein</keyword>
<dbReference type="InterPro" id="IPR011712">
    <property type="entry name" value="Sig_transdc_His_kin_sub3_dim/P"/>
</dbReference>
<evidence type="ECO:0000259" key="10">
    <source>
        <dbReference type="Pfam" id="PF07730"/>
    </source>
</evidence>
<feature type="transmembrane region" description="Helical" evidence="9">
    <location>
        <begin position="149"/>
        <end position="170"/>
    </location>
</feature>
<comment type="catalytic activity">
    <reaction evidence="1">
        <text>ATP + protein L-histidine = ADP + protein N-phospho-L-histidine.</text>
        <dbReference type="EC" id="2.7.13.3"/>
    </reaction>
</comment>
<protein>
    <recommendedName>
        <fullName evidence="2">histidine kinase</fullName>
        <ecNumber evidence="2">2.7.13.3</ecNumber>
    </recommendedName>
</protein>
<reference evidence="11" key="1">
    <citation type="submission" date="2022-05" db="EMBL/GenBank/DDBJ databases">
        <title>Complete genome sequence of toluene-degrading Gulosibacter sediminis strain ACHW.36C.</title>
        <authorList>
            <person name="Wai A.C."/>
            <person name="Lai G.K."/>
            <person name="Griffin S.D."/>
            <person name="Leung F.C."/>
        </authorList>
    </citation>
    <scope>NUCLEOTIDE SEQUENCE [LARGE SCALE GENOMIC DNA]</scope>
    <source>
        <strain evidence="11">ACHW.36C</strain>
    </source>
</reference>
<feature type="transmembrane region" description="Helical" evidence="9">
    <location>
        <begin position="83"/>
        <end position="101"/>
    </location>
</feature>